<dbReference type="SUPFAM" id="SSF50249">
    <property type="entry name" value="Nucleic acid-binding proteins"/>
    <property type="match status" value="1"/>
</dbReference>
<evidence type="ECO:0000256" key="6">
    <source>
        <dbReference type="ARBA" id="ARBA00022842"/>
    </source>
</evidence>
<dbReference type="SUPFAM" id="SSF54211">
    <property type="entry name" value="Ribosomal protein S5 domain 2-like"/>
    <property type="match status" value="2"/>
</dbReference>
<dbReference type="AlphaFoldDB" id="A0A0C1EB84"/>
<comment type="subcellular location">
    <subcellularLocation>
        <location evidence="8">Cytoplasm</location>
    </subcellularLocation>
</comment>
<dbReference type="EC" id="2.7.7.8" evidence="8"/>
<dbReference type="SUPFAM" id="SSF55666">
    <property type="entry name" value="Ribonuclease PH domain 2-like"/>
    <property type="match status" value="2"/>
</dbReference>
<comment type="cofactor">
    <cofactor evidence="8">
        <name>Mg(2+)</name>
        <dbReference type="ChEBI" id="CHEBI:18420"/>
    </cofactor>
</comment>
<dbReference type="Pfam" id="PF00575">
    <property type="entry name" value="S1"/>
    <property type="match status" value="1"/>
</dbReference>
<dbReference type="GO" id="GO:0006402">
    <property type="term" value="P:mRNA catabolic process"/>
    <property type="evidence" value="ECO:0007669"/>
    <property type="project" value="UniProtKB-UniRule"/>
</dbReference>
<dbReference type="FunFam" id="2.40.50.140:FF:000189">
    <property type="entry name" value="Polyribonucleotide nucleotidyltransferase, putative"/>
    <property type="match status" value="1"/>
</dbReference>
<dbReference type="GO" id="GO:0003723">
    <property type="term" value="F:RNA binding"/>
    <property type="evidence" value="ECO:0007669"/>
    <property type="project" value="UniProtKB-UniRule"/>
</dbReference>
<dbReference type="NCBIfam" id="NF008805">
    <property type="entry name" value="PRK11824.1"/>
    <property type="match status" value="1"/>
</dbReference>
<dbReference type="InterPro" id="IPR001247">
    <property type="entry name" value="ExoRNase_PH_dom1"/>
</dbReference>
<evidence type="ECO:0000256" key="1">
    <source>
        <dbReference type="ARBA" id="ARBA00007404"/>
    </source>
</evidence>
<dbReference type="InterPro" id="IPR036612">
    <property type="entry name" value="KH_dom_type_1_sf"/>
</dbReference>
<dbReference type="Proteomes" id="UP000031307">
    <property type="component" value="Unassembled WGS sequence"/>
</dbReference>
<keyword evidence="2 8" id="KW-0963">Cytoplasm</keyword>
<feature type="domain" description="S1 motif" evidence="9">
    <location>
        <begin position="625"/>
        <end position="693"/>
    </location>
</feature>
<comment type="catalytic activity">
    <reaction evidence="8">
        <text>RNA(n+1) + phosphate = RNA(n) + a ribonucleoside 5'-diphosphate</text>
        <dbReference type="Rhea" id="RHEA:22096"/>
        <dbReference type="Rhea" id="RHEA-COMP:14527"/>
        <dbReference type="Rhea" id="RHEA-COMP:17342"/>
        <dbReference type="ChEBI" id="CHEBI:43474"/>
        <dbReference type="ChEBI" id="CHEBI:57930"/>
        <dbReference type="ChEBI" id="CHEBI:140395"/>
        <dbReference type="EC" id="2.7.7.8"/>
    </reaction>
</comment>
<dbReference type="GO" id="GO:0005829">
    <property type="term" value="C:cytosol"/>
    <property type="evidence" value="ECO:0007669"/>
    <property type="project" value="UniProtKB-ARBA"/>
</dbReference>
<dbReference type="FunFam" id="3.30.230.70:FF:000001">
    <property type="entry name" value="Polyribonucleotide nucleotidyltransferase"/>
    <property type="match status" value="1"/>
</dbReference>
<organism evidence="10 11">
    <name type="scientific">Parachlamydia acanthamoebae</name>
    <dbReference type="NCBI Taxonomy" id="83552"/>
    <lineage>
        <taxon>Bacteria</taxon>
        <taxon>Pseudomonadati</taxon>
        <taxon>Chlamydiota</taxon>
        <taxon>Chlamydiia</taxon>
        <taxon>Parachlamydiales</taxon>
        <taxon>Parachlamydiaceae</taxon>
        <taxon>Parachlamydia</taxon>
    </lineage>
</organism>
<dbReference type="Gene3D" id="3.30.1370.10">
    <property type="entry name" value="K Homology domain, type 1"/>
    <property type="match status" value="1"/>
</dbReference>
<reference evidence="10 11" key="1">
    <citation type="journal article" date="2014" name="Mol. Biol. Evol.">
        <title>Massive expansion of Ubiquitination-related gene families within the Chlamydiae.</title>
        <authorList>
            <person name="Domman D."/>
            <person name="Collingro A."/>
            <person name="Lagkouvardos I."/>
            <person name="Gehre L."/>
            <person name="Weinmaier T."/>
            <person name="Rattei T."/>
            <person name="Subtil A."/>
            <person name="Horn M."/>
        </authorList>
    </citation>
    <scope>NUCLEOTIDE SEQUENCE [LARGE SCALE GENOMIC DNA]</scope>
    <source>
        <strain evidence="10 11">OEW1</strain>
    </source>
</reference>
<dbReference type="InterPro" id="IPR027408">
    <property type="entry name" value="PNPase/RNase_PH_dom_sf"/>
</dbReference>
<dbReference type="InterPro" id="IPR004088">
    <property type="entry name" value="KH_dom_type_1"/>
</dbReference>
<evidence type="ECO:0000256" key="5">
    <source>
        <dbReference type="ARBA" id="ARBA00022723"/>
    </source>
</evidence>
<gene>
    <name evidence="8 10" type="primary">pnp</name>
    <name evidence="10" type="ORF">DB43_EB00040</name>
</gene>
<dbReference type="CDD" id="cd04472">
    <property type="entry name" value="S1_PNPase"/>
    <property type="match status" value="1"/>
</dbReference>
<dbReference type="CDD" id="cd11363">
    <property type="entry name" value="RNase_PH_PNPase_1"/>
    <property type="match status" value="1"/>
</dbReference>
<protein>
    <recommendedName>
        <fullName evidence="8">Polyribonucleotide nucleotidyltransferase</fullName>
        <ecNumber evidence="8">2.7.7.8</ecNumber>
    </recommendedName>
    <alternativeName>
        <fullName evidence="8">Polynucleotide phosphorylase</fullName>
        <shortName evidence="8">PNPase</shortName>
    </alternativeName>
</protein>
<dbReference type="SUPFAM" id="SSF54791">
    <property type="entry name" value="Eukaryotic type KH-domain (KH-domain type I)"/>
    <property type="match status" value="1"/>
</dbReference>
<dbReference type="PANTHER" id="PTHR11252">
    <property type="entry name" value="POLYRIBONUCLEOTIDE NUCLEOTIDYLTRANSFERASE"/>
    <property type="match status" value="1"/>
</dbReference>
<keyword evidence="7 8" id="KW-0694">RNA-binding</keyword>
<dbReference type="CDD" id="cd11364">
    <property type="entry name" value="RNase_PH_PNPase_2"/>
    <property type="match status" value="1"/>
</dbReference>
<dbReference type="InterPro" id="IPR036456">
    <property type="entry name" value="PNPase_PH_RNA-bd_sf"/>
</dbReference>
<comment type="similarity">
    <text evidence="1 8">Belongs to the polyribonucleotide nucleotidyltransferase family.</text>
</comment>
<dbReference type="PANTHER" id="PTHR11252:SF0">
    <property type="entry name" value="POLYRIBONUCLEOTIDE NUCLEOTIDYLTRANSFERASE 1, MITOCHONDRIAL"/>
    <property type="match status" value="1"/>
</dbReference>
<dbReference type="PIRSF" id="PIRSF005499">
    <property type="entry name" value="PNPase"/>
    <property type="match status" value="1"/>
</dbReference>
<dbReference type="EMBL" id="JSAM01000022">
    <property type="protein sequence ID" value="KIA78397.1"/>
    <property type="molecule type" value="Genomic_DNA"/>
</dbReference>
<dbReference type="CDD" id="cd02393">
    <property type="entry name" value="KH-I_PNPase"/>
    <property type="match status" value="1"/>
</dbReference>
<evidence type="ECO:0000256" key="3">
    <source>
        <dbReference type="ARBA" id="ARBA00022679"/>
    </source>
</evidence>
<dbReference type="NCBIfam" id="TIGR03591">
    <property type="entry name" value="polynuc_phos"/>
    <property type="match status" value="1"/>
</dbReference>
<dbReference type="InterPro" id="IPR015848">
    <property type="entry name" value="PNPase_PH_RNA-bd_bac/org-type"/>
</dbReference>
<dbReference type="GO" id="GO:0000287">
    <property type="term" value="F:magnesium ion binding"/>
    <property type="evidence" value="ECO:0007669"/>
    <property type="project" value="UniProtKB-UniRule"/>
</dbReference>
<dbReference type="Pfam" id="PF03725">
    <property type="entry name" value="RNase_PH_C"/>
    <property type="match status" value="1"/>
</dbReference>
<dbReference type="FunFam" id="3.30.1370.10:FF:000001">
    <property type="entry name" value="Polyribonucleotide nucleotidyltransferase"/>
    <property type="match status" value="1"/>
</dbReference>
<sequence length="696" mass="76124">MNMERRTTRVKVGEQEIVFETGKIARQANGAVLVRSGETILFNTACADYDLAPGEDFLPLRVDYQEKFSSAGKTVSGFIKREGRPSEKETLVSRLIDRPLRPMFENGYYNETQVLSYVWSYDGVNAPEPLAICGASAALVISDIPLIKPVGAVRVGLIGGKFVVNPTVEHQKKSKLDLILAGTEDAVLMIEGYCDFLTEEQILEAIEIGHQGIKAICETLLAWQKELGKPKTLHTLRPLPQDVFHSVEEIAKPLLEQALRIKEKQKREEALGAVKSAVQQKLLPEDGEPLFPAKDVATALKEVSSKYMREMILNENVRSDGRTSINIRPIDIEQGILPRAHGSSLFTRGETQSVSVCTLGGESMAQRFEDLDGEGSRTFYLQYFFPPFSVGEVGRIGSPGRREVGHGKLAERALQAILPPKEAFPYTIRLESNITESNGSSSMATVCGGCLAMMEAGVPVKRPVAGIAMGLILENERFIILSDILGIEDALGDMDFKITGDAEGITAFQMDIKVEGITPSIMKAALEQAKKGRIHILGKMLEVCPTHKEEMSVYAPRIETMQIKPSKIATVIGPGGKQIRAIIEASGVEIDINDDGLISIASSNLEGIEKAKAMIVGLTSDVEIGKVYTGKIANIAPFGIFVEILPGKEGLCHISEFDNTRINNLNDYVKIGDMITVKVLEINERGQLKLSRKATL</sequence>
<keyword evidence="4 8" id="KW-0548">Nucleotidyltransferase</keyword>
<evidence type="ECO:0000259" key="9">
    <source>
        <dbReference type="PROSITE" id="PS50126"/>
    </source>
</evidence>
<dbReference type="InterPro" id="IPR012340">
    <property type="entry name" value="NA-bd_OB-fold"/>
</dbReference>
<dbReference type="SMART" id="SM00316">
    <property type="entry name" value="S1"/>
    <property type="match status" value="1"/>
</dbReference>
<evidence type="ECO:0000256" key="4">
    <source>
        <dbReference type="ARBA" id="ARBA00022695"/>
    </source>
</evidence>
<dbReference type="PROSITE" id="PS50126">
    <property type="entry name" value="S1"/>
    <property type="match status" value="1"/>
</dbReference>
<keyword evidence="3 8" id="KW-0808">Transferase</keyword>
<keyword evidence="5 8" id="KW-0479">Metal-binding</keyword>
<evidence type="ECO:0000313" key="11">
    <source>
        <dbReference type="Proteomes" id="UP000031307"/>
    </source>
</evidence>
<dbReference type="InterPro" id="IPR015847">
    <property type="entry name" value="ExoRNase_PH_dom2"/>
</dbReference>
<dbReference type="InterPro" id="IPR004087">
    <property type="entry name" value="KH_dom"/>
</dbReference>
<evidence type="ECO:0000313" key="10">
    <source>
        <dbReference type="EMBL" id="KIA78397.1"/>
    </source>
</evidence>
<dbReference type="GO" id="GO:0004654">
    <property type="term" value="F:polyribonucleotide nucleotidyltransferase activity"/>
    <property type="evidence" value="ECO:0007669"/>
    <property type="project" value="UniProtKB-UniRule"/>
</dbReference>
<dbReference type="Pfam" id="PF03726">
    <property type="entry name" value="PNPase"/>
    <property type="match status" value="1"/>
</dbReference>
<dbReference type="PROSITE" id="PS50084">
    <property type="entry name" value="KH_TYPE_1"/>
    <property type="match status" value="1"/>
</dbReference>
<dbReference type="InterPro" id="IPR003029">
    <property type="entry name" value="S1_domain"/>
</dbReference>
<dbReference type="GO" id="GO:0000175">
    <property type="term" value="F:3'-5'-RNA exonuclease activity"/>
    <property type="evidence" value="ECO:0007669"/>
    <property type="project" value="TreeGrafter"/>
</dbReference>
<dbReference type="InterPro" id="IPR036345">
    <property type="entry name" value="ExoRNase_PH_dom2_sf"/>
</dbReference>
<dbReference type="Gene3D" id="3.30.230.70">
    <property type="entry name" value="GHMP Kinase, N-terminal domain"/>
    <property type="match status" value="2"/>
</dbReference>
<name>A0A0C1EB84_9BACT</name>
<evidence type="ECO:0000256" key="7">
    <source>
        <dbReference type="ARBA" id="ARBA00022884"/>
    </source>
</evidence>
<feature type="binding site" evidence="8">
    <location>
        <position position="489"/>
    </location>
    <ligand>
        <name>Mg(2+)</name>
        <dbReference type="ChEBI" id="CHEBI:18420"/>
    </ligand>
</feature>
<dbReference type="Gene3D" id="2.40.50.140">
    <property type="entry name" value="Nucleic acid-binding proteins"/>
    <property type="match status" value="1"/>
</dbReference>
<accession>A0A0C1EB84</accession>
<evidence type="ECO:0000256" key="8">
    <source>
        <dbReference type="HAMAP-Rule" id="MF_01595"/>
    </source>
</evidence>
<dbReference type="GO" id="GO:0006396">
    <property type="term" value="P:RNA processing"/>
    <property type="evidence" value="ECO:0007669"/>
    <property type="project" value="InterPro"/>
</dbReference>
<dbReference type="HAMAP" id="MF_01595">
    <property type="entry name" value="PNPase"/>
    <property type="match status" value="1"/>
</dbReference>
<dbReference type="Pfam" id="PF01138">
    <property type="entry name" value="RNase_PH"/>
    <property type="match status" value="2"/>
</dbReference>
<proteinExistence type="inferred from homology"/>
<dbReference type="FunFam" id="3.30.230.70:FF:000002">
    <property type="entry name" value="Polyribonucleotide nucleotidyltransferase"/>
    <property type="match status" value="1"/>
</dbReference>
<dbReference type="SMART" id="SM00322">
    <property type="entry name" value="KH"/>
    <property type="match status" value="1"/>
</dbReference>
<dbReference type="InterPro" id="IPR012162">
    <property type="entry name" value="PNPase"/>
</dbReference>
<dbReference type="InterPro" id="IPR020568">
    <property type="entry name" value="Ribosomal_Su5_D2-typ_SF"/>
</dbReference>
<dbReference type="SUPFAM" id="SSF46915">
    <property type="entry name" value="Polynucleotide phosphorylase/guanosine pentaphosphate synthase (PNPase/GPSI), domain 3"/>
    <property type="match status" value="1"/>
</dbReference>
<feature type="binding site" evidence="8">
    <location>
        <position position="495"/>
    </location>
    <ligand>
        <name>Mg(2+)</name>
        <dbReference type="ChEBI" id="CHEBI:18420"/>
    </ligand>
</feature>
<dbReference type="PATRIC" id="fig|83552.4.peg.394"/>
<comment type="caution">
    <text evidence="10">The sequence shown here is derived from an EMBL/GenBank/DDBJ whole genome shotgun (WGS) entry which is preliminary data.</text>
</comment>
<dbReference type="Pfam" id="PF00013">
    <property type="entry name" value="KH_1"/>
    <property type="match status" value="1"/>
</dbReference>
<dbReference type="OMA" id="RFMFHYN"/>
<keyword evidence="6 8" id="KW-0460">Magnesium</keyword>
<evidence type="ECO:0000256" key="2">
    <source>
        <dbReference type="ARBA" id="ARBA00022490"/>
    </source>
</evidence>
<comment type="function">
    <text evidence="8">Involved in mRNA degradation. Catalyzes the phosphorolysis of single-stranded polyribonucleotides processively in the 3'- to 5'-direction.</text>
</comment>